<gene>
    <name evidence="8" type="ORF">ASPSYDRAFT_73343</name>
</gene>
<dbReference type="Pfam" id="PF04082">
    <property type="entry name" value="Fungal_trans"/>
    <property type="match status" value="1"/>
</dbReference>
<dbReference type="AlphaFoldDB" id="A0A1L9SZZ2"/>
<dbReference type="PANTHER" id="PTHR47424">
    <property type="entry name" value="REGULATORY PROTEIN GAL4"/>
    <property type="match status" value="1"/>
</dbReference>
<dbReference type="EMBL" id="KV878599">
    <property type="protein sequence ID" value="OJJ52760.1"/>
    <property type="molecule type" value="Genomic_DNA"/>
</dbReference>
<keyword evidence="4" id="KW-0804">Transcription</keyword>
<dbReference type="OrthoDB" id="4481633at2759"/>
<dbReference type="Proteomes" id="UP000184356">
    <property type="component" value="Unassembled WGS sequence"/>
</dbReference>
<dbReference type="InterPro" id="IPR051127">
    <property type="entry name" value="Fungal_SecMet_Regulators"/>
</dbReference>
<evidence type="ECO:0000313" key="9">
    <source>
        <dbReference type="Proteomes" id="UP000184356"/>
    </source>
</evidence>
<name>A0A1L9SZZ2_9EURO</name>
<dbReference type="GO" id="GO:0000978">
    <property type="term" value="F:RNA polymerase II cis-regulatory region sequence-specific DNA binding"/>
    <property type="evidence" value="ECO:0007669"/>
    <property type="project" value="TreeGrafter"/>
</dbReference>
<evidence type="ECO:0000256" key="4">
    <source>
        <dbReference type="ARBA" id="ARBA00023163"/>
    </source>
</evidence>
<dbReference type="Pfam" id="PF00172">
    <property type="entry name" value="Zn_clus"/>
    <property type="match status" value="1"/>
</dbReference>
<keyword evidence="5" id="KW-0539">Nucleus</keyword>
<dbReference type="PROSITE" id="PS50048">
    <property type="entry name" value="ZN2_CY6_FUNGAL_2"/>
    <property type="match status" value="1"/>
</dbReference>
<organism evidence="8 9">
    <name type="scientific">Aspergillus sydowii CBS 593.65</name>
    <dbReference type="NCBI Taxonomy" id="1036612"/>
    <lineage>
        <taxon>Eukaryota</taxon>
        <taxon>Fungi</taxon>
        <taxon>Dikarya</taxon>
        <taxon>Ascomycota</taxon>
        <taxon>Pezizomycotina</taxon>
        <taxon>Eurotiomycetes</taxon>
        <taxon>Eurotiomycetidae</taxon>
        <taxon>Eurotiales</taxon>
        <taxon>Aspergillaceae</taxon>
        <taxon>Aspergillus</taxon>
        <taxon>Aspergillus subgen. Nidulantes</taxon>
    </lineage>
</organism>
<evidence type="ECO:0000256" key="1">
    <source>
        <dbReference type="ARBA" id="ARBA00022723"/>
    </source>
</evidence>
<reference evidence="9" key="1">
    <citation type="journal article" date="2017" name="Genome Biol.">
        <title>Comparative genomics reveals high biological diversity and specific adaptations in the industrially and medically important fungal genus Aspergillus.</title>
        <authorList>
            <person name="de Vries R.P."/>
            <person name="Riley R."/>
            <person name="Wiebenga A."/>
            <person name="Aguilar-Osorio G."/>
            <person name="Amillis S."/>
            <person name="Uchima C.A."/>
            <person name="Anderluh G."/>
            <person name="Asadollahi M."/>
            <person name="Askin M."/>
            <person name="Barry K."/>
            <person name="Battaglia E."/>
            <person name="Bayram O."/>
            <person name="Benocci T."/>
            <person name="Braus-Stromeyer S.A."/>
            <person name="Caldana C."/>
            <person name="Canovas D."/>
            <person name="Cerqueira G.C."/>
            <person name="Chen F."/>
            <person name="Chen W."/>
            <person name="Choi C."/>
            <person name="Clum A."/>
            <person name="Dos Santos R.A."/>
            <person name="Damasio A.R."/>
            <person name="Diallinas G."/>
            <person name="Emri T."/>
            <person name="Fekete E."/>
            <person name="Flipphi M."/>
            <person name="Freyberg S."/>
            <person name="Gallo A."/>
            <person name="Gournas C."/>
            <person name="Habgood R."/>
            <person name="Hainaut M."/>
            <person name="Harispe M.L."/>
            <person name="Henrissat B."/>
            <person name="Hilden K.S."/>
            <person name="Hope R."/>
            <person name="Hossain A."/>
            <person name="Karabika E."/>
            <person name="Karaffa L."/>
            <person name="Karanyi Z."/>
            <person name="Krasevec N."/>
            <person name="Kuo A."/>
            <person name="Kusch H."/>
            <person name="LaButti K."/>
            <person name="Lagendijk E.L."/>
            <person name="Lapidus A."/>
            <person name="Levasseur A."/>
            <person name="Lindquist E."/>
            <person name="Lipzen A."/>
            <person name="Logrieco A.F."/>
            <person name="MacCabe A."/>
            <person name="Maekelae M.R."/>
            <person name="Malavazi I."/>
            <person name="Melin P."/>
            <person name="Meyer V."/>
            <person name="Mielnichuk N."/>
            <person name="Miskei M."/>
            <person name="Molnar A.P."/>
            <person name="Mule G."/>
            <person name="Ngan C.Y."/>
            <person name="Orejas M."/>
            <person name="Orosz E."/>
            <person name="Ouedraogo J.P."/>
            <person name="Overkamp K.M."/>
            <person name="Park H.-S."/>
            <person name="Perrone G."/>
            <person name="Piumi F."/>
            <person name="Punt P.J."/>
            <person name="Ram A.F."/>
            <person name="Ramon A."/>
            <person name="Rauscher S."/>
            <person name="Record E."/>
            <person name="Riano-Pachon D.M."/>
            <person name="Robert V."/>
            <person name="Roehrig J."/>
            <person name="Ruller R."/>
            <person name="Salamov A."/>
            <person name="Salih N.S."/>
            <person name="Samson R.A."/>
            <person name="Sandor E."/>
            <person name="Sanguinetti M."/>
            <person name="Schuetze T."/>
            <person name="Sepcic K."/>
            <person name="Shelest E."/>
            <person name="Sherlock G."/>
            <person name="Sophianopoulou V."/>
            <person name="Squina F.M."/>
            <person name="Sun H."/>
            <person name="Susca A."/>
            <person name="Todd R.B."/>
            <person name="Tsang A."/>
            <person name="Unkles S.E."/>
            <person name="van de Wiele N."/>
            <person name="van Rossen-Uffink D."/>
            <person name="Oliveira J.V."/>
            <person name="Vesth T.C."/>
            <person name="Visser J."/>
            <person name="Yu J.-H."/>
            <person name="Zhou M."/>
            <person name="Andersen M.R."/>
            <person name="Archer D.B."/>
            <person name="Baker S.E."/>
            <person name="Benoit I."/>
            <person name="Brakhage A.A."/>
            <person name="Braus G.H."/>
            <person name="Fischer R."/>
            <person name="Frisvad J.C."/>
            <person name="Goldman G.H."/>
            <person name="Houbraken J."/>
            <person name="Oakley B."/>
            <person name="Pocsi I."/>
            <person name="Scazzocchio C."/>
            <person name="Seiboth B."/>
            <person name="vanKuyk P.A."/>
            <person name="Wortman J."/>
            <person name="Dyer P.S."/>
            <person name="Grigoriev I.V."/>
        </authorList>
    </citation>
    <scope>NUCLEOTIDE SEQUENCE [LARGE SCALE GENOMIC DNA]</scope>
    <source>
        <strain evidence="9">CBS 593.65</strain>
    </source>
</reference>
<dbReference type="SMART" id="SM00906">
    <property type="entry name" value="Fungal_trans"/>
    <property type="match status" value="1"/>
</dbReference>
<dbReference type="GO" id="GO:0000435">
    <property type="term" value="P:positive regulation of transcription from RNA polymerase II promoter by galactose"/>
    <property type="evidence" value="ECO:0007669"/>
    <property type="project" value="TreeGrafter"/>
</dbReference>
<dbReference type="SUPFAM" id="SSF57701">
    <property type="entry name" value="Zn2/Cys6 DNA-binding domain"/>
    <property type="match status" value="1"/>
</dbReference>
<dbReference type="VEuPathDB" id="FungiDB:ASPSYDRAFT_73343"/>
<dbReference type="GO" id="GO:0006351">
    <property type="term" value="P:DNA-templated transcription"/>
    <property type="evidence" value="ECO:0007669"/>
    <property type="project" value="InterPro"/>
</dbReference>
<sequence>MAGDGNDTCARKRKREKISLACTPCRLRKVKCDGIRPVCTACMRRRDKRRSCEYDDNRDGRETSGDSTSGVDEDWLFSRHQTCQNQLSPLSGQGSIGERGQPGQRDILQQNSDTSVMDETPQHCDTNYGIESMTGAAGAPGAGFFGSSSASVFLEQVRAAINAKVAGYASVPESRASAGAVTASVAGRAPSHQTCEYVDYELPSRRNADSLVSRYWEVIHPLYPFLLRQTFDKSYHRIWTGMPLDGDERTYLCLLNSIFALSSCITDSIPITQRISTSKVYFQRARDLLSLTFWESGSIETVQCLLIMAQYLQSTDDVHQCWMSVGQAVRMAQEMGLHLPEPAWLDQSLQERELFRRIWHGCILMDRLVAMTLGRPAMVSRTVAEARPYPSITDEEFLLHDITLASAPPTEIPPPLAFYIKILELYSIVDDVLAALYVGNDAIRRGRTRPQRADLHNTDMTSIVRLDKELTNWSNALPLHLQPSRPESRLNNTIRRQSIVCRARLLHAKILLFRPVFSLFCLSDTQSDETDPHVEESLHQWMILRCSILCLQAAHELIDLIFTNFPRDGTIGSLPSWWYNTFYLYSAATVLLAARLHPRLHDSDSRYTNAVSWSHVIQILEAIAPMSESAHKCAIALEILSTTITLAMDDESQTALGPNNNNYERRPDATLNNADVTAHGIASFCEAGDLTDINDLLLDMSDMSWLDSIPAHL</sequence>
<evidence type="ECO:0000256" key="3">
    <source>
        <dbReference type="ARBA" id="ARBA00023125"/>
    </source>
</evidence>
<dbReference type="GO" id="GO:0008270">
    <property type="term" value="F:zinc ion binding"/>
    <property type="evidence" value="ECO:0007669"/>
    <property type="project" value="InterPro"/>
</dbReference>
<keyword evidence="9" id="KW-1185">Reference proteome</keyword>
<feature type="region of interest" description="Disordered" evidence="6">
    <location>
        <begin position="86"/>
        <end position="106"/>
    </location>
</feature>
<dbReference type="RefSeq" id="XP_040696566.1">
    <property type="nucleotide sequence ID" value="XM_040850704.1"/>
</dbReference>
<dbReference type="GO" id="GO:0000981">
    <property type="term" value="F:DNA-binding transcription factor activity, RNA polymerase II-specific"/>
    <property type="evidence" value="ECO:0007669"/>
    <property type="project" value="InterPro"/>
</dbReference>
<evidence type="ECO:0000313" key="8">
    <source>
        <dbReference type="EMBL" id="OJJ52760.1"/>
    </source>
</evidence>
<dbReference type="CDD" id="cd00067">
    <property type="entry name" value="GAL4"/>
    <property type="match status" value="1"/>
</dbReference>
<dbReference type="GO" id="GO:0005634">
    <property type="term" value="C:nucleus"/>
    <property type="evidence" value="ECO:0007669"/>
    <property type="project" value="TreeGrafter"/>
</dbReference>
<dbReference type="GeneID" id="63766777"/>
<keyword evidence="2" id="KW-0805">Transcription regulation</keyword>
<dbReference type="InterPro" id="IPR001138">
    <property type="entry name" value="Zn2Cys6_DnaBD"/>
</dbReference>
<feature type="domain" description="Zn(2)-C6 fungal-type" evidence="7">
    <location>
        <begin position="21"/>
        <end position="54"/>
    </location>
</feature>
<evidence type="ECO:0000256" key="2">
    <source>
        <dbReference type="ARBA" id="ARBA00023015"/>
    </source>
</evidence>
<accession>A0A1L9SZZ2</accession>
<dbReference type="Gene3D" id="4.10.240.10">
    <property type="entry name" value="Zn(2)-C6 fungal-type DNA-binding domain"/>
    <property type="match status" value="1"/>
</dbReference>
<keyword evidence="1" id="KW-0479">Metal-binding</keyword>
<dbReference type="PANTHER" id="PTHR47424:SF4">
    <property type="entry name" value="ZN(II)2CYS6 TRANSCRIPTION FACTOR (EUROFUNG)"/>
    <property type="match status" value="1"/>
</dbReference>
<dbReference type="CDD" id="cd12148">
    <property type="entry name" value="fungal_TF_MHR"/>
    <property type="match status" value="1"/>
</dbReference>
<dbReference type="InterPro" id="IPR007219">
    <property type="entry name" value="XnlR_reg_dom"/>
</dbReference>
<keyword evidence="3" id="KW-0238">DNA-binding</keyword>
<protein>
    <recommendedName>
        <fullName evidence="7">Zn(2)-C6 fungal-type domain-containing protein</fullName>
    </recommendedName>
</protein>
<dbReference type="InterPro" id="IPR036864">
    <property type="entry name" value="Zn2-C6_fun-type_DNA-bd_sf"/>
</dbReference>
<dbReference type="STRING" id="1036612.A0A1L9SZZ2"/>
<evidence type="ECO:0000256" key="6">
    <source>
        <dbReference type="SAM" id="MobiDB-lite"/>
    </source>
</evidence>
<proteinExistence type="predicted"/>
<dbReference type="SMART" id="SM00066">
    <property type="entry name" value="GAL4"/>
    <property type="match status" value="1"/>
</dbReference>
<evidence type="ECO:0000259" key="7">
    <source>
        <dbReference type="PROSITE" id="PS50048"/>
    </source>
</evidence>
<evidence type="ECO:0000256" key="5">
    <source>
        <dbReference type="ARBA" id="ARBA00023242"/>
    </source>
</evidence>